<gene>
    <name evidence="3" type="ORF">Tco_0628466</name>
</gene>
<feature type="coiled-coil region" evidence="1">
    <location>
        <begin position="403"/>
        <end position="458"/>
    </location>
</feature>
<feature type="region of interest" description="Disordered" evidence="2">
    <location>
        <begin position="218"/>
        <end position="247"/>
    </location>
</feature>
<evidence type="ECO:0000313" key="4">
    <source>
        <dbReference type="Proteomes" id="UP001151760"/>
    </source>
</evidence>
<organism evidence="3 4">
    <name type="scientific">Tanacetum coccineum</name>
    <dbReference type="NCBI Taxonomy" id="301880"/>
    <lineage>
        <taxon>Eukaryota</taxon>
        <taxon>Viridiplantae</taxon>
        <taxon>Streptophyta</taxon>
        <taxon>Embryophyta</taxon>
        <taxon>Tracheophyta</taxon>
        <taxon>Spermatophyta</taxon>
        <taxon>Magnoliopsida</taxon>
        <taxon>eudicotyledons</taxon>
        <taxon>Gunneridae</taxon>
        <taxon>Pentapetalae</taxon>
        <taxon>asterids</taxon>
        <taxon>campanulids</taxon>
        <taxon>Asterales</taxon>
        <taxon>Asteraceae</taxon>
        <taxon>Asteroideae</taxon>
        <taxon>Anthemideae</taxon>
        <taxon>Anthemidinae</taxon>
        <taxon>Tanacetum</taxon>
    </lineage>
</organism>
<proteinExistence type="predicted"/>
<feature type="region of interest" description="Disordered" evidence="2">
    <location>
        <begin position="889"/>
        <end position="937"/>
    </location>
</feature>
<feature type="compositionally biased region" description="Polar residues" evidence="2">
    <location>
        <begin position="220"/>
        <end position="229"/>
    </location>
</feature>
<accession>A0ABQ4WQE3</accession>
<evidence type="ECO:0000256" key="1">
    <source>
        <dbReference type="SAM" id="Coils"/>
    </source>
</evidence>
<feature type="region of interest" description="Disordered" evidence="2">
    <location>
        <begin position="1"/>
        <end position="23"/>
    </location>
</feature>
<evidence type="ECO:0008006" key="5">
    <source>
        <dbReference type="Google" id="ProtNLM"/>
    </source>
</evidence>
<dbReference type="Proteomes" id="UP001151760">
    <property type="component" value="Unassembled WGS sequence"/>
</dbReference>
<evidence type="ECO:0000313" key="3">
    <source>
        <dbReference type="EMBL" id="GJS55104.1"/>
    </source>
</evidence>
<keyword evidence="1" id="KW-0175">Coiled coil</keyword>
<name>A0ABQ4WQE3_9ASTR</name>
<protein>
    <recommendedName>
        <fullName evidence="5">Integrase, catalytic region, zinc finger, CCHC-type, peptidase aspartic, catalytic</fullName>
    </recommendedName>
</protein>
<keyword evidence="4" id="KW-1185">Reference proteome</keyword>
<feature type="compositionally biased region" description="Polar residues" evidence="2">
    <location>
        <begin position="893"/>
        <end position="916"/>
    </location>
</feature>
<feature type="coiled-coil region" evidence="1">
    <location>
        <begin position="604"/>
        <end position="638"/>
    </location>
</feature>
<reference evidence="3" key="2">
    <citation type="submission" date="2022-01" db="EMBL/GenBank/DDBJ databases">
        <authorList>
            <person name="Yamashiro T."/>
            <person name="Shiraishi A."/>
            <person name="Satake H."/>
            <person name="Nakayama K."/>
        </authorList>
    </citation>
    <scope>NUCLEOTIDE SEQUENCE</scope>
</reference>
<comment type="caution">
    <text evidence="3">The sequence shown here is derived from an EMBL/GenBank/DDBJ whole genome shotgun (WGS) entry which is preliminary data.</text>
</comment>
<feature type="coiled-coil region" evidence="1">
    <location>
        <begin position="663"/>
        <end position="690"/>
    </location>
</feature>
<sequence>MATTDKESSAAGTDSRPPMLEESDFESWKIRIERYIRGKPLGKLIWKSIKNGPSPHPMITVTTGEGEQQTQVAREKTDEEFTEAENNKERADIQATNILRSGLTEQQKKETLFYQYKRFQANGNESIYDYFVQFHKLINDMKITKMEIPVHQRNTKFVNNLPSYWGKYVTIVKNNKDISTVSYVDLYTYSKSYEQHALKTLSKMNQTSRNADPLAYMAKATQSTSSPSQYVPPPPKYASAPQQAPQSTNDAMLATMNQIVNLLSGFQKQFPPTNNQLRTSTNPKTQATIQAGHVARKCKDKKRAKDSQWFKDKALLMEAKENGAILDAEAEAFLADVECTTPYTEPLAITTTTAFEVSHEDAYDSDVDEAPYAAAAFMTNMMQTGPSIRQGTSNDTDFHSEVKKDLEQLVFERNKRNADLEEQLVSLKQQLLQHVESNKSLKTESEKLKADKNALEESYLEELVWLRNTNKVVTELLQSYGQPVQTVPMLSKRPTFSTKDLHKSALGHRNPLVYDSEETLVQAEVSRTKMLERMKDPLCKVSSKPINYAKLNSLYDTFVPQKQLSSEQTEYLSKDICFVVLTSDIVVPMSVEPRSNCVKEHSRNLELEAEILKVKQLLVEKEKRCSFIETKYQELELKFQKYKECFENPQKVRPTPIMIPRNFQALETENTQLKEELTAVRIKNDSLRDENVSIKKHYQDLYKSKAESNSNVSSRAAVPEKPKVLAPGLYAMTPKYIPPQKRNNREANTPLPRKETMSLVKNTNVNLPARSENVKRVDNPLRNLNKRNRVDSSLSVKRTGFISKSVFVCKTCNECLVFGNHIKCGVKNLNSVNVKNPKVKNNATMKQVWKATGKIFASVGSNWKPTGRKFTLGDTCPLTRITKPEVVPLEKSGSVSTSEPANNVIVTPSPPNTETKAVNDPVNVNDLSANQLDPNKN</sequence>
<reference evidence="3" key="1">
    <citation type="journal article" date="2022" name="Int. J. Mol. Sci.">
        <title>Draft Genome of Tanacetum Coccineum: Genomic Comparison of Closely Related Tanacetum-Family Plants.</title>
        <authorList>
            <person name="Yamashiro T."/>
            <person name="Shiraishi A."/>
            <person name="Nakayama K."/>
            <person name="Satake H."/>
        </authorList>
    </citation>
    <scope>NUCLEOTIDE SEQUENCE</scope>
</reference>
<feature type="compositionally biased region" description="Polar residues" evidence="2">
    <location>
        <begin position="925"/>
        <end position="937"/>
    </location>
</feature>
<dbReference type="EMBL" id="BQNB010008846">
    <property type="protein sequence ID" value="GJS55104.1"/>
    <property type="molecule type" value="Genomic_DNA"/>
</dbReference>
<evidence type="ECO:0000256" key="2">
    <source>
        <dbReference type="SAM" id="MobiDB-lite"/>
    </source>
</evidence>
<feature type="region of interest" description="Disordered" evidence="2">
    <location>
        <begin position="735"/>
        <end position="754"/>
    </location>
</feature>